<feature type="transmembrane region" description="Helical" evidence="1">
    <location>
        <begin position="13"/>
        <end position="34"/>
    </location>
</feature>
<keyword evidence="1" id="KW-0812">Transmembrane</keyword>
<dbReference type="EMBL" id="BK015323">
    <property type="protein sequence ID" value="DAE01376.1"/>
    <property type="molecule type" value="Genomic_DNA"/>
</dbReference>
<sequence length="35" mass="4180">MNNVNEYVLRIEAVIASILFLSGWGFFNFFIFFIF</sequence>
<accession>A0A8S5P421</accession>
<organism evidence="2">
    <name type="scientific">Siphoviridae sp. ctJcm18</name>
    <dbReference type="NCBI Taxonomy" id="2825433"/>
    <lineage>
        <taxon>Viruses</taxon>
        <taxon>Duplodnaviria</taxon>
        <taxon>Heunggongvirae</taxon>
        <taxon>Uroviricota</taxon>
        <taxon>Caudoviricetes</taxon>
    </lineage>
</organism>
<reference evidence="2" key="1">
    <citation type="journal article" date="2021" name="Proc. Natl. Acad. Sci. U.S.A.">
        <title>A Catalog of Tens of Thousands of Viruses from Human Metagenomes Reveals Hidden Associations with Chronic Diseases.</title>
        <authorList>
            <person name="Tisza M.J."/>
            <person name="Buck C.B."/>
        </authorList>
    </citation>
    <scope>NUCLEOTIDE SEQUENCE</scope>
    <source>
        <strain evidence="2">CtJcm18</strain>
    </source>
</reference>
<keyword evidence="1" id="KW-0472">Membrane</keyword>
<evidence type="ECO:0000313" key="2">
    <source>
        <dbReference type="EMBL" id="DAE01376.1"/>
    </source>
</evidence>
<protein>
    <submittedName>
        <fullName evidence="2">Uncharacterized protein</fullName>
    </submittedName>
</protein>
<name>A0A8S5P421_9CAUD</name>
<keyword evidence="1" id="KW-1133">Transmembrane helix</keyword>
<evidence type="ECO:0000256" key="1">
    <source>
        <dbReference type="SAM" id="Phobius"/>
    </source>
</evidence>
<proteinExistence type="predicted"/>